<keyword evidence="6" id="KW-0808">Transferase</keyword>
<evidence type="ECO:0000313" key="16">
    <source>
        <dbReference type="Proteomes" id="UP001162131"/>
    </source>
</evidence>
<dbReference type="Gene3D" id="3.30.40.10">
    <property type="entry name" value="Zinc/RING finger domain, C3HC4 (zinc finger)"/>
    <property type="match status" value="2"/>
</dbReference>
<dbReference type="EMBL" id="CAJZBQ010000004">
    <property type="protein sequence ID" value="CAG9311627.1"/>
    <property type="molecule type" value="Genomic_DNA"/>
</dbReference>
<dbReference type="FunFam" id="3.30.40.10:FF:000078">
    <property type="entry name" value="E3 ubiquitin-protein ligase MYCBP2 isoform X1"/>
    <property type="match status" value="1"/>
</dbReference>
<keyword evidence="9 13" id="KW-0863">Zinc-finger</keyword>
<evidence type="ECO:0000256" key="11">
    <source>
        <dbReference type="ARBA" id="ARBA00022833"/>
    </source>
</evidence>
<protein>
    <recommendedName>
        <fullName evidence="5">RCR-type E3 ubiquitin transferase</fullName>
        <ecNumber evidence="5">2.3.2.33</ecNumber>
    </recommendedName>
</protein>
<dbReference type="InterPro" id="IPR013083">
    <property type="entry name" value="Znf_RING/FYVE/PHD"/>
</dbReference>
<evidence type="ECO:0000256" key="10">
    <source>
        <dbReference type="ARBA" id="ARBA00022786"/>
    </source>
</evidence>
<keyword evidence="16" id="KW-1185">Reference proteome</keyword>
<keyword evidence="12" id="KW-0966">Cell projection</keyword>
<dbReference type="PANTHER" id="PTHR45943:SF2">
    <property type="entry name" value="RING-TYPE DOMAIN-CONTAINING PROTEIN"/>
    <property type="match status" value="1"/>
</dbReference>
<evidence type="ECO:0000256" key="2">
    <source>
        <dbReference type="ARBA" id="ARBA00004489"/>
    </source>
</evidence>
<evidence type="ECO:0000259" key="14">
    <source>
        <dbReference type="PROSITE" id="PS50089"/>
    </source>
</evidence>
<dbReference type="AlphaFoldDB" id="A0AAU9IBQ6"/>
<dbReference type="PROSITE" id="PS50089">
    <property type="entry name" value="ZF_RING_2"/>
    <property type="match status" value="1"/>
</dbReference>
<proteinExistence type="inferred from homology"/>
<evidence type="ECO:0000256" key="4">
    <source>
        <dbReference type="ARBA" id="ARBA00005415"/>
    </source>
</evidence>
<evidence type="ECO:0000256" key="5">
    <source>
        <dbReference type="ARBA" id="ARBA00012249"/>
    </source>
</evidence>
<dbReference type="SUPFAM" id="SSF57850">
    <property type="entry name" value="RING/U-box"/>
    <property type="match status" value="1"/>
</dbReference>
<evidence type="ECO:0000256" key="7">
    <source>
        <dbReference type="ARBA" id="ARBA00022723"/>
    </source>
</evidence>
<comment type="caution">
    <text evidence="15">The sequence shown here is derived from an EMBL/GenBank/DDBJ whole genome shotgun (WGS) entry which is preliminary data.</text>
</comment>
<dbReference type="PANTHER" id="PTHR45943">
    <property type="entry name" value="E3 UBIQUITIN-PROTEIN LIGASE MYCBP2"/>
    <property type="match status" value="1"/>
</dbReference>
<dbReference type="CDD" id="cd16463">
    <property type="entry name" value="RING-H2_PHR"/>
    <property type="match status" value="1"/>
</dbReference>
<dbReference type="SMART" id="SM00184">
    <property type="entry name" value="RING"/>
    <property type="match status" value="1"/>
</dbReference>
<comment type="pathway">
    <text evidence="3">Protein modification; protein ubiquitination.</text>
</comment>
<evidence type="ECO:0000313" key="15">
    <source>
        <dbReference type="EMBL" id="CAG9311627.1"/>
    </source>
</evidence>
<organism evidence="15 16">
    <name type="scientific">Blepharisma stoltei</name>
    <dbReference type="NCBI Taxonomy" id="1481888"/>
    <lineage>
        <taxon>Eukaryota</taxon>
        <taxon>Sar</taxon>
        <taxon>Alveolata</taxon>
        <taxon>Ciliophora</taxon>
        <taxon>Postciliodesmatophora</taxon>
        <taxon>Heterotrichea</taxon>
        <taxon>Heterotrichida</taxon>
        <taxon>Blepharismidae</taxon>
        <taxon>Blepharisma</taxon>
    </lineage>
</organism>
<dbReference type="Proteomes" id="UP001162131">
    <property type="component" value="Unassembled WGS sequence"/>
</dbReference>
<evidence type="ECO:0000256" key="1">
    <source>
        <dbReference type="ARBA" id="ARBA00000333"/>
    </source>
</evidence>
<evidence type="ECO:0000256" key="6">
    <source>
        <dbReference type="ARBA" id="ARBA00022679"/>
    </source>
</evidence>
<sequence>MLQNLEVSCYCGTKLSVQKGLKHMMGCSAWKKKSSLYRAAEKQVKETGSISLLRLECEALMYAEFDLSASPLSPKKVENSFPEPILPPELPRIKNPLEIKPNNSDLIQIPTRKKQEIPAIIPNFPAPIEPVKKRNQPTSEEESLKLIMALQREQEEEKHQQTKDELMCEICRKVWPDMTKMFFPECCHMMCKDHIIQTIVARYPTNTKISCPKEGCEYVLCNEELEDLIGKKELEELGNNSLKEFIGEDAIIVECICGVSSIVDPGIVDYTYKDENGAGISREAAEHMAKYRFRCAACNRVICAKCKVEPYHLGKTCEEHQNFKKSKHCRYCQKVVHSSRPVCKDPVCRARYRTACRKVHSCGHQCFGVKHEAECLPCIADGCGSIANENDYCTICYTEGLGAAPCVQLECGHVLHYHCVLTSLEKRWVGPRITFNFAKCPSCKTWANAPNNEKISIKMAEIIDLYNDIVGKAVKRLKFEGMEKDARLTNPEDHYYKQPEKYAMDRFAYYECFKCKKPYFGGKKECEQNMDRGNYEASELVCPGCAAVGLEGQNCSMHGLEFIEFKCKFCCNIAAWFCWGNTHFCDSCHTQQNEGNYLTKKKREELPKCPGPSLCPLKIRHPANGEEFALGCSICRNLRANELGF</sequence>
<name>A0AAU9IBQ6_9CILI</name>
<dbReference type="EC" id="2.3.2.33" evidence="5"/>
<feature type="domain" description="RING-type" evidence="14">
    <location>
        <begin position="393"/>
        <end position="444"/>
    </location>
</feature>
<dbReference type="GO" id="GO:0005634">
    <property type="term" value="C:nucleus"/>
    <property type="evidence" value="ECO:0007669"/>
    <property type="project" value="TreeGrafter"/>
</dbReference>
<keyword evidence="10" id="KW-0833">Ubl conjugation pathway</keyword>
<dbReference type="GO" id="GO:0061630">
    <property type="term" value="F:ubiquitin protein ligase activity"/>
    <property type="evidence" value="ECO:0007669"/>
    <property type="project" value="UniProtKB-EC"/>
</dbReference>
<keyword evidence="7" id="KW-0479">Metal-binding</keyword>
<keyword evidence="8" id="KW-0677">Repeat</keyword>
<comment type="catalytic activity">
    <reaction evidence="1">
        <text>[E2 ubiquitin-conjugating enzyme]-S-ubiquitinyl-L-cysteine + [acceptor protein]-L-threonine = [E2 ubiquitin-conjugating enzyme]-L-cysteine + [acceptor protein]-3-O-ubiquitinyl-L-threonine.</text>
        <dbReference type="EC" id="2.3.2.33"/>
    </reaction>
</comment>
<keyword evidence="11" id="KW-0862">Zinc</keyword>
<comment type="similarity">
    <text evidence="4">Belongs to the RING-Cys relay (RCR) family.</text>
</comment>
<accession>A0AAU9IBQ6</accession>
<evidence type="ECO:0000256" key="8">
    <source>
        <dbReference type="ARBA" id="ARBA00022737"/>
    </source>
</evidence>
<dbReference type="GO" id="GO:0008270">
    <property type="term" value="F:zinc ion binding"/>
    <property type="evidence" value="ECO:0007669"/>
    <property type="project" value="UniProtKB-KW"/>
</dbReference>
<dbReference type="GO" id="GO:0005886">
    <property type="term" value="C:plasma membrane"/>
    <property type="evidence" value="ECO:0007669"/>
    <property type="project" value="TreeGrafter"/>
</dbReference>
<gene>
    <name evidence="15" type="ORF">BSTOLATCC_MIC3914</name>
</gene>
<comment type="subcellular location">
    <subcellularLocation>
        <location evidence="2">Cell projection</location>
        <location evidence="2">Axon</location>
    </subcellularLocation>
</comment>
<reference evidence="15" key="1">
    <citation type="submission" date="2021-09" db="EMBL/GenBank/DDBJ databases">
        <authorList>
            <consortium name="AG Swart"/>
            <person name="Singh M."/>
            <person name="Singh A."/>
            <person name="Seah K."/>
            <person name="Emmerich C."/>
        </authorList>
    </citation>
    <scope>NUCLEOTIDE SEQUENCE</scope>
    <source>
        <strain evidence="15">ATCC30299</strain>
    </source>
</reference>
<evidence type="ECO:0000256" key="13">
    <source>
        <dbReference type="PROSITE-ProRule" id="PRU00175"/>
    </source>
</evidence>
<dbReference type="InterPro" id="IPR001841">
    <property type="entry name" value="Znf_RING"/>
</dbReference>
<evidence type="ECO:0000256" key="3">
    <source>
        <dbReference type="ARBA" id="ARBA00004906"/>
    </source>
</evidence>
<evidence type="ECO:0000256" key="9">
    <source>
        <dbReference type="ARBA" id="ARBA00022771"/>
    </source>
</evidence>
<evidence type="ECO:0000256" key="12">
    <source>
        <dbReference type="ARBA" id="ARBA00023273"/>
    </source>
</evidence>